<dbReference type="InterPro" id="IPR036582">
    <property type="entry name" value="Mao_N_sf"/>
</dbReference>
<evidence type="ECO:0000313" key="2">
    <source>
        <dbReference type="EMBL" id="SCX76047.1"/>
    </source>
</evidence>
<dbReference type="Pfam" id="PF07833">
    <property type="entry name" value="Cu_amine_oxidN1"/>
    <property type="match status" value="1"/>
</dbReference>
<protein>
    <submittedName>
        <fullName evidence="2">Copper amine oxidase N-terminal domain-containing protein</fullName>
    </submittedName>
</protein>
<dbReference type="SUPFAM" id="SSF55383">
    <property type="entry name" value="Copper amine oxidase, domain N"/>
    <property type="match status" value="1"/>
</dbReference>
<proteinExistence type="predicted"/>
<evidence type="ECO:0000313" key="3">
    <source>
        <dbReference type="Proteomes" id="UP000198636"/>
    </source>
</evidence>
<dbReference type="STRING" id="1120976.SAMN03080606_00079"/>
<accession>A0A1G5ADV9</accession>
<dbReference type="InterPro" id="IPR012854">
    <property type="entry name" value="Cu_amine_oxidase-like_N"/>
</dbReference>
<organism evidence="2 3">
    <name type="scientific">Alkaliphilus peptidifermentans DSM 18978</name>
    <dbReference type="NCBI Taxonomy" id="1120976"/>
    <lineage>
        <taxon>Bacteria</taxon>
        <taxon>Bacillati</taxon>
        <taxon>Bacillota</taxon>
        <taxon>Clostridia</taxon>
        <taxon>Peptostreptococcales</taxon>
        <taxon>Natronincolaceae</taxon>
        <taxon>Alkaliphilus</taxon>
    </lineage>
</organism>
<evidence type="ECO:0000259" key="1">
    <source>
        <dbReference type="Pfam" id="PF07833"/>
    </source>
</evidence>
<dbReference type="AlphaFoldDB" id="A0A1G5ADV9"/>
<dbReference type="Proteomes" id="UP000198636">
    <property type="component" value="Unassembled WGS sequence"/>
</dbReference>
<dbReference type="EMBL" id="FMUS01000001">
    <property type="protein sequence ID" value="SCX76047.1"/>
    <property type="molecule type" value="Genomic_DNA"/>
</dbReference>
<keyword evidence="3" id="KW-1185">Reference proteome</keyword>
<gene>
    <name evidence="2" type="ORF">SAMN03080606_00079</name>
</gene>
<dbReference type="OrthoDB" id="1953244at2"/>
<dbReference type="RefSeq" id="WP_091538661.1">
    <property type="nucleotide sequence ID" value="NZ_FMUS01000001.1"/>
</dbReference>
<name>A0A1G5ADV9_9FIRM</name>
<sequence length="209" mass="23823">MKKKAILIVLVIFIGFTIVAAATTINGEYRGFPIVIVRVNGEVLKTEVPAINFFGKTMLPVRDIGETFDAAIAWDGQTWTVDLVKPEVEMLFIDQLTTNEAGDSVLVNPFKASHSGEKSFQLYLQMDKLPKGRHTYRIVVIDPKGDTIKRSEEFNLAVNEDNKVGFYQTIDYEDFELKHEGEYSFQFQLKIRNEFKTVYEKALMVIEGQ</sequence>
<reference evidence="2 3" key="1">
    <citation type="submission" date="2016-10" db="EMBL/GenBank/DDBJ databases">
        <authorList>
            <person name="de Groot N.N."/>
        </authorList>
    </citation>
    <scope>NUCLEOTIDE SEQUENCE [LARGE SCALE GENOMIC DNA]</scope>
    <source>
        <strain evidence="2 3">DSM 18978</strain>
    </source>
</reference>
<feature type="domain" description="Copper amine oxidase-like N-terminal" evidence="1">
    <location>
        <begin position="39"/>
        <end position="89"/>
    </location>
</feature>